<gene>
    <name evidence="2" type="ORF">A3A79_03550</name>
</gene>
<dbReference type="GO" id="GO:0009435">
    <property type="term" value="P:NAD+ biosynthetic process"/>
    <property type="evidence" value="ECO:0007669"/>
    <property type="project" value="InterPro"/>
</dbReference>
<dbReference type="InterPro" id="IPR022412">
    <property type="entry name" value="Quinolinate_PRibosylTrfase_N"/>
</dbReference>
<comment type="caution">
    <text evidence="2">The sequence shown here is derived from an EMBL/GenBank/DDBJ whole genome shotgun (WGS) entry which is preliminary data.</text>
</comment>
<dbReference type="AlphaFoldDB" id="A0A1F6AHZ8"/>
<dbReference type="InterPro" id="IPR036068">
    <property type="entry name" value="Nicotinate_pribotase-like_C"/>
</dbReference>
<dbReference type="EMBL" id="MFJV01000001">
    <property type="protein sequence ID" value="OGG24236.1"/>
    <property type="molecule type" value="Genomic_DNA"/>
</dbReference>
<dbReference type="SUPFAM" id="SSF51690">
    <property type="entry name" value="Nicotinate/Quinolinate PRTase C-terminal domain-like"/>
    <property type="match status" value="1"/>
</dbReference>
<protein>
    <recommendedName>
        <fullName evidence="1">Quinolinate phosphoribosyl transferase N-terminal domain-containing protein</fullName>
    </recommendedName>
</protein>
<feature type="domain" description="Quinolinate phosphoribosyl transferase N-terminal" evidence="1">
    <location>
        <begin position="7"/>
        <end position="95"/>
    </location>
</feature>
<evidence type="ECO:0000259" key="1">
    <source>
        <dbReference type="Pfam" id="PF02749"/>
    </source>
</evidence>
<dbReference type="STRING" id="1798392.A3A79_03550"/>
<organism evidence="2 3">
    <name type="scientific">Candidatus Gottesmanbacteria bacterium RIFCSPLOWO2_01_FULL_43_11b</name>
    <dbReference type="NCBI Taxonomy" id="1798392"/>
    <lineage>
        <taxon>Bacteria</taxon>
        <taxon>Candidatus Gottesmaniibacteriota</taxon>
    </lineage>
</organism>
<dbReference type="InterPro" id="IPR037128">
    <property type="entry name" value="Quinolinate_PRibosylTase_N_sf"/>
</dbReference>
<dbReference type="GO" id="GO:0016763">
    <property type="term" value="F:pentosyltransferase activity"/>
    <property type="evidence" value="ECO:0007669"/>
    <property type="project" value="InterPro"/>
</dbReference>
<evidence type="ECO:0000313" key="3">
    <source>
        <dbReference type="Proteomes" id="UP000178759"/>
    </source>
</evidence>
<name>A0A1F6AHZ8_9BACT</name>
<dbReference type="Pfam" id="PF02749">
    <property type="entry name" value="QRPTase_N"/>
    <property type="match status" value="1"/>
</dbReference>
<dbReference type="PANTHER" id="PTHR43202:SF1">
    <property type="entry name" value="NICOTINATE PHOSPHORIBOSYLTRANSFERASE"/>
    <property type="match status" value="1"/>
</dbReference>
<sequence length="350" mass="38973">MIEPFTDIYFQRSKYILEKEGLNPFVRAQVFLRKRPGKIFGVREALTIIETSIDLKIFALSDGDKYRSMETVLLLEGRAQDIIPLETVLLGIISAATTKANDHCDISLRDITRRTRNLVNILSGRPLYYFGARHWHYRNDAEISKAVFRGGAAAASTQVGAAVARQKPVGTIPHSLECVFAWKFGPDQAVVSSTRAFDKWIDKRIPRVALVDFRNKEIDDSLACAEAIKNLWGVRVDTAGENIMQGTKFSRGVSVSGITALRKELNKAGFSQIKIVLSSGFGNKQKLEAFVHAEKKLKMKLFDAVGVGELFSVRAATMDIVGVGANLNSLKPIAKVGREYKPNERLKKMR</sequence>
<proteinExistence type="predicted"/>
<dbReference type="InterPro" id="IPR013785">
    <property type="entry name" value="Aldolase_TIM"/>
</dbReference>
<dbReference type="InterPro" id="IPR053190">
    <property type="entry name" value="NAPRTase-like"/>
</dbReference>
<dbReference type="PANTHER" id="PTHR43202">
    <property type="entry name" value="NICOTINATE-NUCLEOTIDE PYROPHOSPHORYLASE"/>
    <property type="match status" value="1"/>
</dbReference>
<evidence type="ECO:0000313" key="2">
    <source>
        <dbReference type="EMBL" id="OGG24236.1"/>
    </source>
</evidence>
<dbReference type="Gene3D" id="3.20.20.70">
    <property type="entry name" value="Aldolase class I"/>
    <property type="match status" value="1"/>
</dbReference>
<reference evidence="2 3" key="1">
    <citation type="journal article" date="2016" name="Nat. Commun.">
        <title>Thousands of microbial genomes shed light on interconnected biogeochemical processes in an aquifer system.</title>
        <authorList>
            <person name="Anantharaman K."/>
            <person name="Brown C.T."/>
            <person name="Hug L.A."/>
            <person name="Sharon I."/>
            <person name="Castelle C.J."/>
            <person name="Probst A.J."/>
            <person name="Thomas B.C."/>
            <person name="Singh A."/>
            <person name="Wilkins M.J."/>
            <person name="Karaoz U."/>
            <person name="Brodie E.L."/>
            <person name="Williams K.H."/>
            <person name="Hubbard S.S."/>
            <person name="Banfield J.F."/>
        </authorList>
    </citation>
    <scope>NUCLEOTIDE SEQUENCE [LARGE SCALE GENOMIC DNA]</scope>
</reference>
<dbReference type="SUPFAM" id="SSF54675">
    <property type="entry name" value="Nicotinate/Quinolinate PRTase N-terminal domain-like"/>
    <property type="match status" value="1"/>
</dbReference>
<dbReference type="Gene3D" id="3.90.1170.20">
    <property type="entry name" value="Quinolinate phosphoribosyl transferase, N-terminal domain"/>
    <property type="match status" value="1"/>
</dbReference>
<accession>A0A1F6AHZ8</accession>
<dbReference type="Proteomes" id="UP000178759">
    <property type="component" value="Unassembled WGS sequence"/>
</dbReference>